<reference evidence="3" key="1">
    <citation type="submission" date="2016-06" db="EMBL/GenBank/DDBJ databases">
        <title>Parallel loss of symbiosis genes in relatives of nitrogen-fixing non-legume Parasponia.</title>
        <authorList>
            <person name="Van Velzen R."/>
            <person name="Holmer R."/>
            <person name="Bu F."/>
            <person name="Rutten L."/>
            <person name="Van Zeijl A."/>
            <person name="Liu W."/>
            <person name="Santuari L."/>
            <person name="Cao Q."/>
            <person name="Sharma T."/>
            <person name="Shen D."/>
            <person name="Roswanjaya Y."/>
            <person name="Wardhani T."/>
            <person name="Kalhor M.S."/>
            <person name="Jansen J."/>
            <person name="Van den Hoogen J."/>
            <person name="Gungor B."/>
            <person name="Hartog M."/>
            <person name="Hontelez J."/>
            <person name="Verver J."/>
            <person name="Yang W.-C."/>
            <person name="Schijlen E."/>
            <person name="Repin R."/>
            <person name="Schilthuizen M."/>
            <person name="Schranz E."/>
            <person name="Heidstra R."/>
            <person name="Miyata K."/>
            <person name="Fedorova E."/>
            <person name="Kohlen W."/>
            <person name="Bisseling T."/>
            <person name="Smit S."/>
            <person name="Geurts R."/>
        </authorList>
    </citation>
    <scope>NUCLEOTIDE SEQUENCE [LARGE SCALE GENOMIC DNA]</scope>
    <source>
        <strain evidence="3">cv. RG33-2</strain>
    </source>
</reference>
<evidence type="ECO:0000313" key="2">
    <source>
        <dbReference type="EMBL" id="PON86777.1"/>
    </source>
</evidence>
<keyword evidence="3" id="KW-1185">Reference proteome</keyword>
<protein>
    <submittedName>
        <fullName evidence="2">Uncharacterized protein</fullName>
    </submittedName>
</protein>
<keyword evidence="1" id="KW-0812">Transmembrane</keyword>
<proteinExistence type="predicted"/>
<dbReference type="EMBL" id="JXTC01000126">
    <property type="protein sequence ID" value="PON86777.1"/>
    <property type="molecule type" value="Genomic_DNA"/>
</dbReference>
<accession>A0A2P5EMH9</accession>
<dbReference type="OrthoDB" id="10262656at2759"/>
<organism evidence="2 3">
    <name type="scientific">Trema orientale</name>
    <name type="common">Charcoal tree</name>
    <name type="synonym">Celtis orientalis</name>
    <dbReference type="NCBI Taxonomy" id="63057"/>
    <lineage>
        <taxon>Eukaryota</taxon>
        <taxon>Viridiplantae</taxon>
        <taxon>Streptophyta</taxon>
        <taxon>Embryophyta</taxon>
        <taxon>Tracheophyta</taxon>
        <taxon>Spermatophyta</taxon>
        <taxon>Magnoliopsida</taxon>
        <taxon>eudicotyledons</taxon>
        <taxon>Gunneridae</taxon>
        <taxon>Pentapetalae</taxon>
        <taxon>rosids</taxon>
        <taxon>fabids</taxon>
        <taxon>Rosales</taxon>
        <taxon>Cannabaceae</taxon>
        <taxon>Trema</taxon>
    </lineage>
</organism>
<comment type="caution">
    <text evidence="2">The sequence shown here is derived from an EMBL/GenBank/DDBJ whole genome shotgun (WGS) entry which is preliminary data.</text>
</comment>
<dbReference type="InParanoid" id="A0A2P5EMH9"/>
<keyword evidence="1" id="KW-0472">Membrane</keyword>
<evidence type="ECO:0000313" key="3">
    <source>
        <dbReference type="Proteomes" id="UP000237000"/>
    </source>
</evidence>
<name>A0A2P5EMH9_TREOI</name>
<dbReference type="Proteomes" id="UP000237000">
    <property type="component" value="Unassembled WGS sequence"/>
</dbReference>
<evidence type="ECO:0000256" key="1">
    <source>
        <dbReference type="SAM" id="Phobius"/>
    </source>
</evidence>
<feature type="transmembrane region" description="Helical" evidence="1">
    <location>
        <begin position="30"/>
        <end position="51"/>
    </location>
</feature>
<keyword evidence="1" id="KW-1133">Transmembrane helix</keyword>
<dbReference type="AlphaFoldDB" id="A0A2P5EMH9"/>
<sequence length="59" mass="6374">MVLAPTGFHGQKSVKMPHSSRLKCNAGTHMVFFILNVVEAIGVIMTFKPFLTTPQVASG</sequence>
<gene>
    <name evidence="2" type="ORF">TorRG33x02_174260</name>
</gene>